<evidence type="ECO:0000313" key="6">
    <source>
        <dbReference type="EMBL" id="CAE0442944.1"/>
    </source>
</evidence>
<dbReference type="AlphaFoldDB" id="A0A7S3PL60"/>
<organism evidence="6">
    <name type="scientific">Aplanochytrium stocchinoi</name>
    <dbReference type="NCBI Taxonomy" id="215587"/>
    <lineage>
        <taxon>Eukaryota</taxon>
        <taxon>Sar</taxon>
        <taxon>Stramenopiles</taxon>
        <taxon>Bigyra</taxon>
        <taxon>Labyrinthulomycetes</taxon>
        <taxon>Thraustochytrida</taxon>
        <taxon>Thraustochytriidae</taxon>
        <taxon>Aplanochytrium</taxon>
    </lineage>
</organism>
<dbReference type="InterPro" id="IPR018499">
    <property type="entry name" value="Tetraspanin/Peripherin"/>
</dbReference>
<evidence type="ECO:0000256" key="4">
    <source>
        <dbReference type="ARBA" id="ARBA00023136"/>
    </source>
</evidence>
<reference evidence="6" key="1">
    <citation type="submission" date="2021-01" db="EMBL/GenBank/DDBJ databases">
        <authorList>
            <person name="Corre E."/>
            <person name="Pelletier E."/>
            <person name="Niang G."/>
            <person name="Scheremetjew M."/>
            <person name="Finn R."/>
            <person name="Kale V."/>
            <person name="Holt S."/>
            <person name="Cochrane G."/>
            <person name="Meng A."/>
            <person name="Brown T."/>
            <person name="Cohen L."/>
        </authorList>
    </citation>
    <scope>NUCLEOTIDE SEQUENCE</scope>
    <source>
        <strain evidence="6">GSBS06</strain>
    </source>
</reference>
<dbReference type="EMBL" id="HBIN01017134">
    <property type="protein sequence ID" value="CAE0442944.1"/>
    <property type="molecule type" value="Transcribed_RNA"/>
</dbReference>
<sequence length="306" mass="33114">MCRCEGGCWYGTSRCYIGLLNIVSLLAGFVLLGMSIYLIKYFDGYEDPILVGLGVWGPLAISIAMIVIGIFGVVGICCLRKLNGCAKCSLSFYLVLSVVLWAAVLVVSSIMFVYASTAQQVADDPPYDFDGAAEDLNTWQLAVWNKCCFESNYSTIEVSLCGDDPVNGVYPGCENQLDTGDLCSCYTDQEGYDNIASKISNEGCSVWEDIRFKGNQWVGDNTTSGCGGGEPRPFQQDFATYVHDYVFPVGFSILGLALVMLVASCCSCCLLGSDAGSDGDAYKQTRRHDDGTLQLDEEESETIALA</sequence>
<proteinExistence type="predicted"/>
<evidence type="ECO:0000256" key="5">
    <source>
        <dbReference type="SAM" id="Phobius"/>
    </source>
</evidence>
<dbReference type="GO" id="GO:0016020">
    <property type="term" value="C:membrane"/>
    <property type="evidence" value="ECO:0007669"/>
    <property type="project" value="UniProtKB-SubCell"/>
</dbReference>
<dbReference type="Pfam" id="PF00335">
    <property type="entry name" value="Tetraspanin"/>
    <property type="match status" value="1"/>
</dbReference>
<feature type="transmembrane region" description="Helical" evidence="5">
    <location>
        <begin position="59"/>
        <end position="79"/>
    </location>
</feature>
<keyword evidence="3 5" id="KW-1133">Transmembrane helix</keyword>
<accession>A0A7S3PL60</accession>
<evidence type="ECO:0008006" key="7">
    <source>
        <dbReference type="Google" id="ProtNLM"/>
    </source>
</evidence>
<feature type="transmembrane region" description="Helical" evidence="5">
    <location>
        <begin position="245"/>
        <end position="271"/>
    </location>
</feature>
<gene>
    <name evidence="6" type="ORF">ASTO00021_LOCUS13054</name>
</gene>
<comment type="subcellular location">
    <subcellularLocation>
        <location evidence="1">Membrane</location>
        <topology evidence="1">Multi-pass membrane protein</topology>
    </subcellularLocation>
</comment>
<protein>
    <recommendedName>
        <fullName evidence="7">Tetraspanin</fullName>
    </recommendedName>
</protein>
<feature type="transmembrane region" description="Helical" evidence="5">
    <location>
        <begin position="19"/>
        <end position="39"/>
    </location>
</feature>
<feature type="transmembrane region" description="Helical" evidence="5">
    <location>
        <begin position="91"/>
        <end position="115"/>
    </location>
</feature>
<keyword evidence="4 5" id="KW-0472">Membrane</keyword>
<evidence type="ECO:0000256" key="3">
    <source>
        <dbReference type="ARBA" id="ARBA00022989"/>
    </source>
</evidence>
<evidence type="ECO:0000256" key="2">
    <source>
        <dbReference type="ARBA" id="ARBA00022692"/>
    </source>
</evidence>
<evidence type="ECO:0000256" key="1">
    <source>
        <dbReference type="ARBA" id="ARBA00004141"/>
    </source>
</evidence>
<keyword evidence="2 5" id="KW-0812">Transmembrane</keyword>
<name>A0A7S3PL60_9STRA</name>